<dbReference type="InterPro" id="IPR013249">
    <property type="entry name" value="RNA_pol_sigma70_r4_t2"/>
</dbReference>
<dbReference type="PANTHER" id="PTHR43133:SF8">
    <property type="entry name" value="RNA POLYMERASE SIGMA FACTOR HI_1459-RELATED"/>
    <property type="match status" value="1"/>
</dbReference>
<dbReference type="Gene3D" id="1.10.10.10">
    <property type="entry name" value="Winged helix-like DNA-binding domain superfamily/Winged helix DNA-binding domain"/>
    <property type="match status" value="1"/>
</dbReference>
<keyword evidence="4" id="KW-0238">DNA-binding</keyword>
<comment type="similarity">
    <text evidence="1">Belongs to the sigma-70 factor family. ECF subfamily.</text>
</comment>
<dbReference type="InterPro" id="IPR036388">
    <property type="entry name" value="WH-like_DNA-bd_sf"/>
</dbReference>
<evidence type="ECO:0000256" key="1">
    <source>
        <dbReference type="ARBA" id="ARBA00010641"/>
    </source>
</evidence>
<organism evidence="8 9">
    <name type="scientific">Mucilaginibacter angelicae</name>
    <dbReference type="NCBI Taxonomy" id="869718"/>
    <lineage>
        <taxon>Bacteria</taxon>
        <taxon>Pseudomonadati</taxon>
        <taxon>Bacteroidota</taxon>
        <taxon>Sphingobacteriia</taxon>
        <taxon>Sphingobacteriales</taxon>
        <taxon>Sphingobacteriaceae</taxon>
        <taxon>Mucilaginibacter</taxon>
    </lineage>
</organism>
<evidence type="ECO:0000256" key="4">
    <source>
        <dbReference type="ARBA" id="ARBA00023125"/>
    </source>
</evidence>
<evidence type="ECO:0000256" key="3">
    <source>
        <dbReference type="ARBA" id="ARBA00023082"/>
    </source>
</evidence>
<dbReference type="Proteomes" id="UP001589828">
    <property type="component" value="Unassembled WGS sequence"/>
</dbReference>
<dbReference type="EMBL" id="JBHLTS010000018">
    <property type="protein sequence ID" value="MFC0514018.1"/>
    <property type="molecule type" value="Genomic_DNA"/>
</dbReference>
<dbReference type="InterPro" id="IPR013324">
    <property type="entry name" value="RNA_pol_sigma_r3/r4-like"/>
</dbReference>
<evidence type="ECO:0000256" key="5">
    <source>
        <dbReference type="ARBA" id="ARBA00023163"/>
    </source>
</evidence>
<protein>
    <submittedName>
        <fullName evidence="8">RNA polymerase sigma factor</fullName>
    </submittedName>
</protein>
<dbReference type="PANTHER" id="PTHR43133">
    <property type="entry name" value="RNA POLYMERASE ECF-TYPE SIGMA FACTO"/>
    <property type="match status" value="1"/>
</dbReference>
<keyword evidence="5" id="KW-0804">Transcription</keyword>
<dbReference type="Gene3D" id="1.10.1740.10">
    <property type="match status" value="1"/>
</dbReference>
<dbReference type="InterPro" id="IPR039425">
    <property type="entry name" value="RNA_pol_sigma-70-like"/>
</dbReference>
<dbReference type="CDD" id="cd06171">
    <property type="entry name" value="Sigma70_r4"/>
    <property type="match status" value="1"/>
</dbReference>
<dbReference type="InterPro" id="IPR013325">
    <property type="entry name" value="RNA_pol_sigma_r2"/>
</dbReference>
<evidence type="ECO:0000313" key="8">
    <source>
        <dbReference type="EMBL" id="MFC0514018.1"/>
    </source>
</evidence>
<dbReference type="InterPro" id="IPR014284">
    <property type="entry name" value="RNA_pol_sigma-70_dom"/>
</dbReference>
<comment type="caution">
    <text evidence="8">The sequence shown here is derived from an EMBL/GenBank/DDBJ whole genome shotgun (WGS) entry which is preliminary data.</text>
</comment>
<dbReference type="SUPFAM" id="SSF88946">
    <property type="entry name" value="Sigma2 domain of RNA polymerase sigma factors"/>
    <property type="match status" value="1"/>
</dbReference>
<keyword evidence="9" id="KW-1185">Reference proteome</keyword>
<reference evidence="8 9" key="1">
    <citation type="submission" date="2024-09" db="EMBL/GenBank/DDBJ databases">
        <authorList>
            <person name="Sun Q."/>
            <person name="Mori K."/>
        </authorList>
    </citation>
    <scope>NUCLEOTIDE SEQUENCE [LARGE SCALE GENOMIC DNA]</scope>
    <source>
        <strain evidence="8 9">NCAIM B.02415</strain>
    </source>
</reference>
<name>A0ABV6L3I3_9SPHI</name>
<feature type="domain" description="RNA polymerase sigma factor 70 region 4 type 2" evidence="7">
    <location>
        <begin position="129"/>
        <end position="166"/>
    </location>
</feature>
<dbReference type="Pfam" id="PF08281">
    <property type="entry name" value="Sigma70_r4_2"/>
    <property type="match status" value="1"/>
</dbReference>
<evidence type="ECO:0000259" key="7">
    <source>
        <dbReference type="Pfam" id="PF08281"/>
    </source>
</evidence>
<feature type="domain" description="RNA polymerase sigma-70 region 2" evidence="6">
    <location>
        <begin position="18"/>
        <end position="82"/>
    </location>
</feature>
<evidence type="ECO:0000313" key="9">
    <source>
        <dbReference type="Proteomes" id="UP001589828"/>
    </source>
</evidence>
<keyword evidence="3" id="KW-0731">Sigma factor</keyword>
<dbReference type="RefSeq" id="WP_377021874.1">
    <property type="nucleotide sequence ID" value="NZ_JBHLTS010000018.1"/>
</dbReference>
<gene>
    <name evidence="8" type="ORF">ACFFGT_07410</name>
</gene>
<dbReference type="Pfam" id="PF04542">
    <property type="entry name" value="Sigma70_r2"/>
    <property type="match status" value="1"/>
</dbReference>
<keyword evidence="2" id="KW-0805">Transcription regulation</keyword>
<dbReference type="InterPro" id="IPR007627">
    <property type="entry name" value="RNA_pol_sigma70_r2"/>
</dbReference>
<proteinExistence type="inferred from homology"/>
<accession>A0ABV6L3I3</accession>
<evidence type="ECO:0000256" key="2">
    <source>
        <dbReference type="ARBA" id="ARBA00023015"/>
    </source>
</evidence>
<evidence type="ECO:0000259" key="6">
    <source>
        <dbReference type="Pfam" id="PF04542"/>
    </source>
</evidence>
<sequence length="191" mass="22448">MTTAIMPQDKNSHIIQTIASYGKSLLGFIRRRVKNDADAEDILQDVWYQFSAVINSEPIEQTSAWLYRVARNKITDKHKKKTETLLDDMLADGEDYDDEAPDFKAILLTEATTPETEYLRNLFWEQLFFALDELPEEQKQVFVWHELEDIPFEEIAKRTGLNTNTLVSRKRYAVLHLRKRLAQLYTEITEY</sequence>
<dbReference type="SUPFAM" id="SSF88659">
    <property type="entry name" value="Sigma3 and sigma4 domains of RNA polymerase sigma factors"/>
    <property type="match status" value="1"/>
</dbReference>
<dbReference type="NCBIfam" id="TIGR02937">
    <property type="entry name" value="sigma70-ECF"/>
    <property type="match status" value="1"/>
</dbReference>